<evidence type="ECO:0000313" key="10">
    <source>
        <dbReference type="Proteomes" id="UP001652620"/>
    </source>
</evidence>
<evidence type="ECO:0000313" key="11">
    <source>
        <dbReference type="RefSeq" id="XP_019848190.2"/>
    </source>
</evidence>
<dbReference type="InterPro" id="IPR005331">
    <property type="entry name" value="Sulfotransferase"/>
</dbReference>
<keyword evidence="3" id="KW-0808">Transferase</keyword>
<keyword evidence="8" id="KW-0472">Membrane</keyword>
<evidence type="ECO:0000256" key="2">
    <source>
        <dbReference type="ARBA" id="ARBA00010569"/>
    </source>
</evidence>
<dbReference type="Pfam" id="PF03567">
    <property type="entry name" value="Sulfotransfer_2"/>
    <property type="match status" value="1"/>
</dbReference>
<keyword evidence="10" id="KW-1185">Reference proteome</keyword>
<gene>
    <name evidence="11" type="primary">LOC105232624</name>
</gene>
<evidence type="ECO:0000256" key="4">
    <source>
        <dbReference type="ARBA" id="ARBA00022692"/>
    </source>
</evidence>
<dbReference type="GO" id="GO:0008146">
    <property type="term" value="F:sulfotransferase activity"/>
    <property type="evidence" value="ECO:0007669"/>
    <property type="project" value="InterPro"/>
</dbReference>
<protein>
    <submittedName>
        <fullName evidence="11">Heparan sulfate 2-O-sulfotransferase pipe isoform X9</fullName>
    </submittedName>
</protein>
<proteinExistence type="inferred from homology"/>
<dbReference type="PANTHER" id="PTHR12129">
    <property type="entry name" value="HEPARAN SULFATE 2-O-SULFOTRANSFERASE"/>
    <property type="match status" value="1"/>
</dbReference>
<evidence type="ECO:0000256" key="5">
    <source>
        <dbReference type="ARBA" id="ARBA00022968"/>
    </source>
</evidence>
<keyword evidence="9" id="KW-0325">Glycoprotein</keyword>
<sequence>MSLGGEKSFKMRMRDMENAFKYRRIPYPKRSVELIAILAISCTFFLFMHTNKLNSRLKEMEIKLQPSEFSALGLTGNQISPRESSRRDNINTLHGTYQYLKSTGQLPYLTPESVNQTSKAQIEIVLFNRVPKVGSQTLMALLNLLSKRHEFEARRDMPSPMETIMLTKTFENNLADEIMEKGEGTTYTKHVAFIDFGKLDLPWPIYINLVRHPVERLISWFYYVRAPWYIAERVRNFPGQYKVPTIKWLKKSFETCVLQHHEECTFTQGEEHSLGDHRRQMLFFCGQNRELCMPFNSYQAMQRAKRNVENYYSVVGTWEETNITLTVLEHYIPRFFSGATETYYQAKNRLHHVNRNSIKPSVSQEVREILHKNLTNEIEFYNFCKQRLYKQYIAIKSLRQEI</sequence>
<keyword evidence="5" id="KW-0735">Signal-anchor</keyword>
<evidence type="ECO:0000256" key="1">
    <source>
        <dbReference type="ARBA" id="ARBA00004323"/>
    </source>
</evidence>
<dbReference type="RefSeq" id="XP_019848190.2">
    <property type="nucleotide sequence ID" value="XM_019992631.3"/>
</dbReference>
<dbReference type="AlphaFoldDB" id="A0A6J0RL17"/>
<dbReference type="SUPFAM" id="SSF52540">
    <property type="entry name" value="P-loop containing nucleoside triphosphate hydrolases"/>
    <property type="match status" value="1"/>
</dbReference>
<evidence type="ECO:0000256" key="3">
    <source>
        <dbReference type="ARBA" id="ARBA00022679"/>
    </source>
</evidence>
<accession>A0A6J0RL17</accession>
<dbReference type="InterPro" id="IPR007734">
    <property type="entry name" value="Heparan_SO4_2-O-STrfase"/>
</dbReference>
<evidence type="ECO:0000256" key="6">
    <source>
        <dbReference type="ARBA" id="ARBA00022989"/>
    </source>
</evidence>
<comment type="subcellular location">
    <subcellularLocation>
        <location evidence="1">Golgi apparatus membrane</location>
        <topology evidence="1">Single-pass type II membrane protein</topology>
    </subcellularLocation>
</comment>
<keyword evidence="6" id="KW-1133">Transmembrane helix</keyword>
<dbReference type="GO" id="GO:0000139">
    <property type="term" value="C:Golgi membrane"/>
    <property type="evidence" value="ECO:0007669"/>
    <property type="project" value="UniProtKB-SubCell"/>
</dbReference>
<evidence type="ECO:0000256" key="9">
    <source>
        <dbReference type="ARBA" id="ARBA00023180"/>
    </source>
</evidence>
<dbReference type="Gene3D" id="3.40.50.300">
    <property type="entry name" value="P-loop containing nucleotide triphosphate hydrolases"/>
    <property type="match status" value="1"/>
</dbReference>
<keyword evidence="7" id="KW-0333">Golgi apparatus</keyword>
<dbReference type="Proteomes" id="UP001652620">
    <property type="component" value="Chromosome 5"/>
</dbReference>
<reference evidence="11" key="1">
    <citation type="submission" date="2025-08" db="UniProtKB">
        <authorList>
            <consortium name="RefSeq"/>
        </authorList>
    </citation>
    <scope>IDENTIFICATION</scope>
    <source>
        <tissue evidence="11">Adult</tissue>
    </source>
</reference>
<dbReference type="GeneID" id="105232624"/>
<keyword evidence="4" id="KW-0812">Transmembrane</keyword>
<comment type="similarity">
    <text evidence="2">Belongs to the sulfotransferase 3 family.</text>
</comment>
<dbReference type="OrthoDB" id="10019582at2759"/>
<dbReference type="PANTHER" id="PTHR12129:SF20">
    <property type="entry name" value="HEPARAN SULFATE 2-O-SULFOTRANSFERASE PIPE"/>
    <property type="match status" value="1"/>
</dbReference>
<evidence type="ECO:0000256" key="8">
    <source>
        <dbReference type="ARBA" id="ARBA00023136"/>
    </source>
</evidence>
<dbReference type="InterPro" id="IPR027417">
    <property type="entry name" value="P-loop_NTPase"/>
</dbReference>
<name>A0A6J0RL17_BACDO</name>
<organism evidence="10 11">
    <name type="scientific">Bactrocera dorsalis</name>
    <name type="common">Oriental fruit fly</name>
    <name type="synonym">Dacus dorsalis</name>
    <dbReference type="NCBI Taxonomy" id="27457"/>
    <lineage>
        <taxon>Eukaryota</taxon>
        <taxon>Metazoa</taxon>
        <taxon>Ecdysozoa</taxon>
        <taxon>Arthropoda</taxon>
        <taxon>Hexapoda</taxon>
        <taxon>Insecta</taxon>
        <taxon>Pterygota</taxon>
        <taxon>Neoptera</taxon>
        <taxon>Endopterygota</taxon>
        <taxon>Diptera</taxon>
        <taxon>Brachycera</taxon>
        <taxon>Muscomorpha</taxon>
        <taxon>Tephritoidea</taxon>
        <taxon>Tephritidae</taxon>
        <taxon>Bactrocera</taxon>
        <taxon>Bactrocera</taxon>
    </lineage>
</organism>
<evidence type="ECO:0000256" key="7">
    <source>
        <dbReference type="ARBA" id="ARBA00023034"/>
    </source>
</evidence>